<organism evidence="1 2">
    <name type="scientific">Manihot esculenta</name>
    <name type="common">Cassava</name>
    <name type="synonym">Jatropha manihot</name>
    <dbReference type="NCBI Taxonomy" id="3983"/>
    <lineage>
        <taxon>Eukaryota</taxon>
        <taxon>Viridiplantae</taxon>
        <taxon>Streptophyta</taxon>
        <taxon>Embryophyta</taxon>
        <taxon>Tracheophyta</taxon>
        <taxon>Spermatophyta</taxon>
        <taxon>Magnoliopsida</taxon>
        <taxon>eudicotyledons</taxon>
        <taxon>Gunneridae</taxon>
        <taxon>Pentapetalae</taxon>
        <taxon>rosids</taxon>
        <taxon>fabids</taxon>
        <taxon>Malpighiales</taxon>
        <taxon>Euphorbiaceae</taxon>
        <taxon>Crotonoideae</taxon>
        <taxon>Manihoteae</taxon>
        <taxon>Manihot</taxon>
    </lineage>
</organism>
<proteinExistence type="predicted"/>
<comment type="caution">
    <text evidence="1">The sequence shown here is derived from an EMBL/GenBank/DDBJ whole genome shotgun (WGS) entry which is preliminary data.</text>
</comment>
<name>A0ACB7GXZ2_MANES</name>
<evidence type="ECO:0000313" key="2">
    <source>
        <dbReference type="Proteomes" id="UP000091857"/>
    </source>
</evidence>
<evidence type="ECO:0000313" key="1">
    <source>
        <dbReference type="EMBL" id="KAG8644769.1"/>
    </source>
</evidence>
<accession>A0ACB7GXZ2</accession>
<sequence length="85" mass="9840">MPIKQMLFKDIRSVLQNLDQRHQLSQGTTSSTSELMLQLDLQAATKLTKDDAYNARHVSHPQHLRISSLILFSFPPHYVIFNLHQ</sequence>
<reference evidence="2" key="1">
    <citation type="journal article" date="2016" name="Nat. Biotechnol.">
        <title>Sequencing wild and cultivated cassava and related species reveals extensive interspecific hybridization and genetic diversity.</title>
        <authorList>
            <person name="Bredeson J.V."/>
            <person name="Lyons J.B."/>
            <person name="Prochnik S.E."/>
            <person name="Wu G.A."/>
            <person name="Ha C.M."/>
            <person name="Edsinger-Gonzales E."/>
            <person name="Grimwood J."/>
            <person name="Schmutz J."/>
            <person name="Rabbi I.Y."/>
            <person name="Egesi C."/>
            <person name="Nauluvula P."/>
            <person name="Lebot V."/>
            <person name="Ndunguru J."/>
            <person name="Mkamilo G."/>
            <person name="Bart R.S."/>
            <person name="Setter T.L."/>
            <person name="Gleadow R.M."/>
            <person name="Kulakow P."/>
            <person name="Ferguson M.E."/>
            <person name="Rounsley S."/>
            <person name="Rokhsar D.S."/>
        </authorList>
    </citation>
    <scope>NUCLEOTIDE SEQUENCE [LARGE SCALE GENOMIC DNA]</scope>
    <source>
        <strain evidence="2">cv. AM560-2</strain>
    </source>
</reference>
<dbReference type="Proteomes" id="UP000091857">
    <property type="component" value="Chromosome 11"/>
</dbReference>
<keyword evidence="2" id="KW-1185">Reference proteome</keyword>
<dbReference type="EMBL" id="CM004397">
    <property type="protein sequence ID" value="KAG8644769.1"/>
    <property type="molecule type" value="Genomic_DNA"/>
</dbReference>
<protein>
    <submittedName>
        <fullName evidence="1">Uncharacterized protein</fullName>
    </submittedName>
</protein>
<gene>
    <name evidence="1" type="ORF">MANES_11G163250v8</name>
</gene>